<dbReference type="AlphaFoldDB" id="A0A402AMV3"/>
<keyword evidence="2" id="KW-1185">Reference proteome</keyword>
<dbReference type="RefSeq" id="WP_126552057.1">
    <property type="nucleotide sequence ID" value="NZ_BIFS01000001.1"/>
</dbReference>
<evidence type="ECO:0000313" key="1">
    <source>
        <dbReference type="EMBL" id="GCE20364.1"/>
    </source>
</evidence>
<proteinExistence type="predicted"/>
<accession>A0A402AMV3</accession>
<dbReference type="Proteomes" id="UP000287188">
    <property type="component" value="Unassembled WGS sequence"/>
</dbReference>
<reference evidence="2" key="1">
    <citation type="submission" date="2018-12" db="EMBL/GenBank/DDBJ databases">
        <title>Tengunoibacter tsumagoiensis gen. nov., sp. nov., Dictyobacter kobayashii sp. nov., D. alpinus sp. nov., and D. joshuensis sp. nov. and description of Dictyobacteraceae fam. nov. within the order Ktedonobacterales isolated from Tengu-no-mugimeshi.</title>
        <authorList>
            <person name="Wang C.M."/>
            <person name="Zheng Y."/>
            <person name="Sakai Y."/>
            <person name="Toyoda A."/>
            <person name="Minakuchi Y."/>
            <person name="Abe K."/>
            <person name="Yokota A."/>
            <person name="Yabe S."/>
        </authorList>
    </citation>
    <scope>NUCLEOTIDE SEQUENCE [LARGE SCALE GENOMIC DNA]</scope>
    <source>
        <strain evidence="2">Uno11</strain>
    </source>
</reference>
<protein>
    <submittedName>
        <fullName evidence="1">Uncharacterized protein</fullName>
    </submittedName>
</protein>
<comment type="caution">
    <text evidence="1">The sequence shown here is derived from an EMBL/GenBank/DDBJ whole genome shotgun (WGS) entry which is preliminary data.</text>
</comment>
<evidence type="ECO:0000313" key="2">
    <source>
        <dbReference type="Proteomes" id="UP000287188"/>
    </source>
</evidence>
<name>A0A402AMV3_9CHLR</name>
<sequence length="66" mass="7762">MARGRKEAIAVSVLREILLDRIAIERKLKRLIRDQLVEASLLSIVFSRLQFFEDDIRNALDELEHE</sequence>
<gene>
    <name evidence="1" type="ORF">KDK_41640</name>
</gene>
<organism evidence="1 2">
    <name type="scientific">Dictyobacter kobayashii</name>
    <dbReference type="NCBI Taxonomy" id="2014872"/>
    <lineage>
        <taxon>Bacteria</taxon>
        <taxon>Bacillati</taxon>
        <taxon>Chloroflexota</taxon>
        <taxon>Ktedonobacteria</taxon>
        <taxon>Ktedonobacterales</taxon>
        <taxon>Dictyobacteraceae</taxon>
        <taxon>Dictyobacter</taxon>
    </lineage>
</organism>
<dbReference type="EMBL" id="BIFS01000001">
    <property type="protein sequence ID" value="GCE20364.1"/>
    <property type="molecule type" value="Genomic_DNA"/>
</dbReference>